<dbReference type="EC" id="2.1.1.198" evidence="6"/>
<dbReference type="Pfam" id="PF23016">
    <property type="entry name" value="RsmI_C"/>
    <property type="match status" value="1"/>
</dbReference>
<dbReference type="Proteomes" id="UP000604737">
    <property type="component" value="Unassembled WGS sequence"/>
</dbReference>
<dbReference type="PROSITE" id="PS01296">
    <property type="entry name" value="RSMI"/>
    <property type="match status" value="1"/>
</dbReference>
<dbReference type="SUPFAM" id="SSF53790">
    <property type="entry name" value="Tetrapyrrole methylase"/>
    <property type="match status" value="1"/>
</dbReference>
<keyword evidence="3 6" id="KW-0489">Methyltransferase</keyword>
<gene>
    <name evidence="6 9" type="primary">rsmI</name>
    <name evidence="9" type="ORF">GCM10007350_00120</name>
</gene>
<evidence type="ECO:0000259" key="8">
    <source>
        <dbReference type="Pfam" id="PF23016"/>
    </source>
</evidence>
<keyword evidence="5 6" id="KW-0949">S-adenosyl-L-methionine</keyword>
<dbReference type="PIRSF" id="PIRSF005917">
    <property type="entry name" value="MTase_YraL"/>
    <property type="match status" value="1"/>
</dbReference>
<proteinExistence type="inferred from homology"/>
<keyword evidence="10" id="KW-1185">Reference proteome</keyword>
<dbReference type="HAMAP" id="MF_01877">
    <property type="entry name" value="16SrRNA_methyltr_I"/>
    <property type="match status" value="1"/>
</dbReference>
<sequence>MHHDPYQVARATLYVVATPIGNLRDISQRALDVLAGVDVVAAEDTRVSGQLLRHFGIQNSLLSLREHNERAMAERIIARLAAGESVAQISDAGTPGISDPGAVLAAAVHAAGYPVVPVPGASALTAAVSAAGFSCPHTLFYGFLPPKSKQRRDALAPLVVLPYLTVYYEAPHRIVDCLTDLAAVFGDARQVVMARELTKTFETIRRSTLGELLQWVQADSNQQRGEFVLVVDAAEPVENTDEAAHDAVLSPLVAELPLKQAVALAQSITGAPRNLLYERALTLKNTAE</sequence>
<dbReference type="EMBL" id="BMYO01000001">
    <property type="protein sequence ID" value="GHD55023.1"/>
    <property type="molecule type" value="Genomic_DNA"/>
</dbReference>
<evidence type="ECO:0000256" key="3">
    <source>
        <dbReference type="ARBA" id="ARBA00022603"/>
    </source>
</evidence>
<dbReference type="InterPro" id="IPR014776">
    <property type="entry name" value="4pyrrole_Mease_sub2"/>
</dbReference>
<feature type="domain" description="Tetrapyrrole methylase" evidence="7">
    <location>
        <begin position="12"/>
        <end position="212"/>
    </location>
</feature>
<evidence type="ECO:0000313" key="10">
    <source>
        <dbReference type="Proteomes" id="UP000604737"/>
    </source>
</evidence>
<comment type="catalytic activity">
    <reaction evidence="6">
        <text>cytidine(1402) in 16S rRNA + S-adenosyl-L-methionine = 2'-O-methylcytidine(1402) in 16S rRNA + S-adenosyl-L-homocysteine + H(+)</text>
        <dbReference type="Rhea" id="RHEA:42924"/>
        <dbReference type="Rhea" id="RHEA-COMP:10285"/>
        <dbReference type="Rhea" id="RHEA-COMP:10286"/>
        <dbReference type="ChEBI" id="CHEBI:15378"/>
        <dbReference type="ChEBI" id="CHEBI:57856"/>
        <dbReference type="ChEBI" id="CHEBI:59789"/>
        <dbReference type="ChEBI" id="CHEBI:74495"/>
        <dbReference type="ChEBI" id="CHEBI:82748"/>
        <dbReference type="EC" id="2.1.1.198"/>
    </reaction>
</comment>
<dbReference type="PANTHER" id="PTHR46111">
    <property type="entry name" value="RIBOSOMAL RNA SMALL SUBUNIT METHYLTRANSFERASE I"/>
    <property type="match status" value="1"/>
</dbReference>
<dbReference type="InterPro" id="IPR035996">
    <property type="entry name" value="4pyrrol_Methylase_sf"/>
</dbReference>
<dbReference type="Gene3D" id="3.30.950.10">
    <property type="entry name" value="Methyltransferase, Cobalt-precorrin-4 Transmethylase, Domain 2"/>
    <property type="match status" value="1"/>
</dbReference>
<keyword evidence="4 6" id="KW-0808">Transferase</keyword>
<dbReference type="InterPro" id="IPR018063">
    <property type="entry name" value="SAM_MeTrfase_RsmI_CS"/>
</dbReference>
<evidence type="ECO:0000256" key="6">
    <source>
        <dbReference type="HAMAP-Rule" id="MF_01877"/>
    </source>
</evidence>
<name>A0ABQ3GV95_9NEIS</name>
<reference evidence="10" key="1">
    <citation type="journal article" date="2019" name="Int. J. Syst. Evol. Microbiol.">
        <title>The Global Catalogue of Microorganisms (GCM) 10K type strain sequencing project: providing services to taxonomists for standard genome sequencing and annotation.</title>
        <authorList>
            <consortium name="The Broad Institute Genomics Platform"/>
            <consortium name="The Broad Institute Genome Sequencing Center for Infectious Disease"/>
            <person name="Wu L."/>
            <person name="Ma J."/>
        </authorList>
    </citation>
    <scope>NUCLEOTIDE SEQUENCE [LARGE SCALE GENOMIC DNA]</scope>
    <source>
        <strain evidence="10">KCTC 23701</strain>
    </source>
</reference>
<comment type="function">
    <text evidence="6">Catalyzes the 2'-O-methylation of the ribose of cytidine 1402 (C1402) in 16S rRNA.</text>
</comment>
<dbReference type="GO" id="GO:0032259">
    <property type="term" value="P:methylation"/>
    <property type="evidence" value="ECO:0007669"/>
    <property type="project" value="UniProtKB-KW"/>
</dbReference>
<evidence type="ECO:0000313" key="9">
    <source>
        <dbReference type="EMBL" id="GHD55023.1"/>
    </source>
</evidence>
<dbReference type="NCBIfam" id="TIGR00096">
    <property type="entry name" value="16S rRNA (cytidine(1402)-2'-O)-methyltransferase"/>
    <property type="match status" value="1"/>
</dbReference>
<comment type="similarity">
    <text evidence="6">Belongs to the methyltransferase superfamily. RsmI family.</text>
</comment>
<organism evidence="9 10">
    <name type="scientific">Jeongeupia chitinilytica</name>
    <dbReference type="NCBI Taxonomy" id="1041641"/>
    <lineage>
        <taxon>Bacteria</taxon>
        <taxon>Pseudomonadati</taxon>
        <taxon>Pseudomonadota</taxon>
        <taxon>Betaproteobacteria</taxon>
        <taxon>Neisseriales</taxon>
        <taxon>Chitinibacteraceae</taxon>
        <taxon>Jeongeupia</taxon>
    </lineage>
</organism>
<keyword evidence="1 6" id="KW-0963">Cytoplasm</keyword>
<evidence type="ECO:0000256" key="5">
    <source>
        <dbReference type="ARBA" id="ARBA00022691"/>
    </source>
</evidence>
<feature type="domain" description="RsmI HTH" evidence="8">
    <location>
        <begin position="240"/>
        <end position="284"/>
    </location>
</feature>
<dbReference type="InterPro" id="IPR000878">
    <property type="entry name" value="4pyrrol_Mease"/>
</dbReference>
<evidence type="ECO:0000259" key="7">
    <source>
        <dbReference type="Pfam" id="PF00590"/>
    </source>
</evidence>
<protein>
    <recommendedName>
        <fullName evidence="6">Ribosomal RNA small subunit methyltransferase I</fullName>
        <ecNumber evidence="6">2.1.1.198</ecNumber>
    </recommendedName>
    <alternativeName>
        <fullName evidence="6">16S rRNA 2'-O-ribose C1402 methyltransferase</fullName>
    </alternativeName>
    <alternativeName>
        <fullName evidence="6">rRNA (cytidine-2'-O-)-methyltransferase RsmI</fullName>
    </alternativeName>
</protein>
<dbReference type="InterPro" id="IPR053910">
    <property type="entry name" value="RsmI_HTH"/>
</dbReference>
<dbReference type="PANTHER" id="PTHR46111:SF1">
    <property type="entry name" value="RIBOSOMAL RNA SMALL SUBUNIT METHYLTRANSFERASE I"/>
    <property type="match status" value="1"/>
</dbReference>
<evidence type="ECO:0000256" key="1">
    <source>
        <dbReference type="ARBA" id="ARBA00022490"/>
    </source>
</evidence>
<dbReference type="CDD" id="cd11648">
    <property type="entry name" value="RsmI"/>
    <property type="match status" value="1"/>
</dbReference>
<dbReference type="Gene3D" id="3.40.1010.10">
    <property type="entry name" value="Cobalt-precorrin-4 Transmethylase, Domain 1"/>
    <property type="match status" value="1"/>
</dbReference>
<dbReference type="InterPro" id="IPR008189">
    <property type="entry name" value="rRNA_ssu_MeTfrase_I"/>
</dbReference>
<comment type="subcellular location">
    <subcellularLocation>
        <location evidence="6">Cytoplasm</location>
    </subcellularLocation>
</comment>
<evidence type="ECO:0000256" key="2">
    <source>
        <dbReference type="ARBA" id="ARBA00022552"/>
    </source>
</evidence>
<evidence type="ECO:0000256" key="4">
    <source>
        <dbReference type="ARBA" id="ARBA00022679"/>
    </source>
</evidence>
<dbReference type="InterPro" id="IPR014777">
    <property type="entry name" value="4pyrrole_Mease_sub1"/>
</dbReference>
<accession>A0ABQ3GV95</accession>
<comment type="caution">
    <text evidence="9">The sequence shown here is derived from an EMBL/GenBank/DDBJ whole genome shotgun (WGS) entry which is preliminary data.</text>
</comment>
<dbReference type="Pfam" id="PF00590">
    <property type="entry name" value="TP_methylase"/>
    <property type="match status" value="1"/>
</dbReference>
<keyword evidence="2 6" id="KW-0698">rRNA processing</keyword>
<dbReference type="GO" id="GO:0008168">
    <property type="term" value="F:methyltransferase activity"/>
    <property type="evidence" value="ECO:0007669"/>
    <property type="project" value="UniProtKB-KW"/>
</dbReference>